<organism evidence="1 2">
    <name type="scientific">Candidatus Woesebacteria bacterium RBG_13_36_22</name>
    <dbReference type="NCBI Taxonomy" id="1802478"/>
    <lineage>
        <taxon>Bacteria</taxon>
        <taxon>Candidatus Woeseibacteriota</taxon>
    </lineage>
</organism>
<dbReference type="Proteomes" id="UP000176939">
    <property type="component" value="Unassembled WGS sequence"/>
</dbReference>
<accession>A0A1F7X182</accession>
<comment type="caution">
    <text evidence="1">The sequence shown here is derived from an EMBL/GenBank/DDBJ whole genome shotgun (WGS) entry which is preliminary data.</text>
</comment>
<sequence>MKLIITLSSGLRVGNFSSPYAFEFEDGTILPAIDDITAKLGTLDRDDEIVQIGKIYSTIHPVFKLNNMIEFELDQWINVFLDDKVDIVIVPLPVLQAMQSDKGWKSSILSLPFRTIYIVDRIKKIISINKFCI</sequence>
<proteinExistence type="predicted"/>
<reference evidence="1 2" key="1">
    <citation type="journal article" date="2016" name="Nat. Commun.">
        <title>Thousands of microbial genomes shed light on interconnected biogeochemical processes in an aquifer system.</title>
        <authorList>
            <person name="Anantharaman K."/>
            <person name="Brown C.T."/>
            <person name="Hug L.A."/>
            <person name="Sharon I."/>
            <person name="Castelle C.J."/>
            <person name="Probst A.J."/>
            <person name="Thomas B.C."/>
            <person name="Singh A."/>
            <person name="Wilkins M.J."/>
            <person name="Karaoz U."/>
            <person name="Brodie E.L."/>
            <person name="Williams K.H."/>
            <person name="Hubbard S.S."/>
            <person name="Banfield J.F."/>
        </authorList>
    </citation>
    <scope>NUCLEOTIDE SEQUENCE [LARGE SCALE GENOMIC DNA]</scope>
</reference>
<evidence type="ECO:0000313" key="1">
    <source>
        <dbReference type="EMBL" id="OGM08836.1"/>
    </source>
</evidence>
<protein>
    <submittedName>
        <fullName evidence="1">Uncharacterized protein</fullName>
    </submittedName>
</protein>
<dbReference type="EMBL" id="MGFQ01000035">
    <property type="protein sequence ID" value="OGM08836.1"/>
    <property type="molecule type" value="Genomic_DNA"/>
</dbReference>
<name>A0A1F7X182_9BACT</name>
<evidence type="ECO:0000313" key="2">
    <source>
        <dbReference type="Proteomes" id="UP000176939"/>
    </source>
</evidence>
<gene>
    <name evidence="1" type="ORF">A2Z67_02405</name>
</gene>
<dbReference type="AlphaFoldDB" id="A0A1F7X182"/>